<dbReference type="EMBL" id="QUSW01000003">
    <property type="protein sequence ID" value="RQP23976.1"/>
    <property type="molecule type" value="Genomic_DNA"/>
</dbReference>
<reference evidence="1 2" key="2">
    <citation type="submission" date="2018-12" db="EMBL/GenBank/DDBJ databases">
        <title>Rhizobacter gummiphilus sp. nov., a rubber-degrading bacterium isolated from the soil of a botanical garden in Japan.</title>
        <authorList>
            <person name="Shunsuke S.S."/>
        </authorList>
    </citation>
    <scope>NUCLEOTIDE SEQUENCE [LARGE SCALE GENOMIC DNA]</scope>
    <source>
        <strain evidence="1 2">S-16</strain>
    </source>
</reference>
<dbReference type="InterPro" id="IPR032710">
    <property type="entry name" value="NTF2-like_dom_sf"/>
</dbReference>
<evidence type="ECO:0008006" key="3">
    <source>
        <dbReference type="Google" id="ProtNLM"/>
    </source>
</evidence>
<gene>
    <name evidence="1" type="ORF">DZC73_11540</name>
</gene>
<comment type="caution">
    <text evidence="1">The sequence shown here is derived from an EMBL/GenBank/DDBJ whole genome shotgun (WGS) entry which is preliminary data.</text>
</comment>
<sequence length="136" mass="15009">MNLRNIGITLFDRWTALWNGDLSLAADIMAPTFRLRYAQPGTQAFDECRTPAQIAKLIGGWRQGRPGLVFRADGEAAVDLTLIEGLPYGLVARPYLATLAKEPGEALRKSGTDMLRVQAGRIAEVWSVSAERTFYP</sequence>
<dbReference type="Proteomes" id="UP000267464">
    <property type="component" value="Unassembled WGS sequence"/>
</dbReference>
<keyword evidence="2" id="KW-1185">Reference proteome</keyword>
<proteinExistence type="predicted"/>
<name>A0A3N7HRY9_9BURK</name>
<organism evidence="1 2">
    <name type="scientific">Piscinibacter terrae</name>
    <dbReference type="NCBI Taxonomy" id="2496871"/>
    <lineage>
        <taxon>Bacteria</taxon>
        <taxon>Pseudomonadati</taxon>
        <taxon>Pseudomonadota</taxon>
        <taxon>Betaproteobacteria</taxon>
        <taxon>Burkholderiales</taxon>
        <taxon>Sphaerotilaceae</taxon>
        <taxon>Piscinibacter</taxon>
    </lineage>
</organism>
<evidence type="ECO:0000313" key="2">
    <source>
        <dbReference type="Proteomes" id="UP000267464"/>
    </source>
</evidence>
<protein>
    <recommendedName>
        <fullName evidence="3">SnoaL-like domain-containing protein</fullName>
    </recommendedName>
</protein>
<dbReference type="RefSeq" id="WP_124540421.1">
    <property type="nucleotide sequence ID" value="NZ_QUSW01000003.1"/>
</dbReference>
<dbReference type="Gene3D" id="3.10.450.50">
    <property type="match status" value="1"/>
</dbReference>
<dbReference type="SUPFAM" id="SSF54427">
    <property type="entry name" value="NTF2-like"/>
    <property type="match status" value="1"/>
</dbReference>
<evidence type="ECO:0000313" key="1">
    <source>
        <dbReference type="EMBL" id="RQP23976.1"/>
    </source>
</evidence>
<accession>A0A3N7HRY9</accession>
<dbReference type="OrthoDB" id="9155898at2"/>
<dbReference type="AlphaFoldDB" id="A0A3N7HRY9"/>
<reference evidence="1 2" key="1">
    <citation type="submission" date="2018-08" db="EMBL/GenBank/DDBJ databases">
        <authorList>
            <person name="Khan S.A."/>
            <person name="Jeon C.O."/>
            <person name="Chun B.H."/>
            <person name="Jeong S.E."/>
        </authorList>
    </citation>
    <scope>NUCLEOTIDE SEQUENCE [LARGE SCALE GENOMIC DNA]</scope>
    <source>
        <strain evidence="1 2">S-16</strain>
    </source>
</reference>